<evidence type="ECO:0000313" key="2">
    <source>
        <dbReference type="Proteomes" id="UP000215377"/>
    </source>
</evidence>
<reference evidence="1 2" key="1">
    <citation type="submission" date="2013-04" db="EMBL/GenBank/DDBJ databases">
        <title>Oceanicola sp. 22II1-22F33 Genome Sequencing.</title>
        <authorList>
            <person name="Lai Q."/>
            <person name="Li G."/>
            <person name="Shao Z."/>
        </authorList>
    </citation>
    <scope>NUCLEOTIDE SEQUENCE [LARGE SCALE GENOMIC DNA]</scope>
    <source>
        <strain evidence="1 2">22II1-22F33</strain>
    </source>
</reference>
<keyword evidence="2" id="KW-1185">Reference proteome</keyword>
<dbReference type="AlphaFoldDB" id="A0A225NLW1"/>
<accession>A0A225NLW1</accession>
<organism evidence="1 2">
    <name type="scientific">Marinibacterium profundimaris</name>
    <dbReference type="NCBI Taxonomy" id="1679460"/>
    <lineage>
        <taxon>Bacteria</taxon>
        <taxon>Pseudomonadati</taxon>
        <taxon>Pseudomonadota</taxon>
        <taxon>Alphaproteobacteria</taxon>
        <taxon>Rhodobacterales</taxon>
        <taxon>Paracoccaceae</taxon>
        <taxon>Marinibacterium</taxon>
    </lineage>
</organism>
<protein>
    <submittedName>
        <fullName evidence="1">Glyceraldehyde-3-phosphate dehydrogenase</fullName>
    </submittedName>
</protein>
<proteinExistence type="predicted"/>
<gene>
    <name evidence="1" type="ORF">ATO3_08760</name>
</gene>
<sequence length="47" mass="5420">MTDRLALFLGIVIVSAVTADVAFYGTEHIVFLGKKLYNLIEWMAFWR</sequence>
<name>A0A225NLW1_9RHOB</name>
<evidence type="ECO:0000313" key="1">
    <source>
        <dbReference type="EMBL" id="OWU75057.1"/>
    </source>
</evidence>
<dbReference type="Proteomes" id="UP000215377">
    <property type="component" value="Unassembled WGS sequence"/>
</dbReference>
<dbReference type="RefSeq" id="WP_198963226.1">
    <property type="nucleotide sequence ID" value="NZ_AQQR01000003.1"/>
</dbReference>
<dbReference type="EMBL" id="AQQR01000003">
    <property type="protein sequence ID" value="OWU75057.1"/>
    <property type="molecule type" value="Genomic_DNA"/>
</dbReference>
<comment type="caution">
    <text evidence="1">The sequence shown here is derived from an EMBL/GenBank/DDBJ whole genome shotgun (WGS) entry which is preliminary data.</text>
</comment>